<dbReference type="EMBL" id="LASV01000759">
    <property type="protein sequence ID" value="KKA16496.1"/>
    <property type="molecule type" value="Genomic_DNA"/>
</dbReference>
<sequence length="104" mass="11639">THDGRGGDYRRRVQCSLLTQEIFTDPRMGSLGPDQQSSCRAGAILKDRRRRLRIGLYPNETLAILESNSQTCAAIGVQGDSVVYPTWISTPVAINLRNFCLCRR</sequence>
<dbReference type="RefSeq" id="XP_013323108.1">
    <property type="nucleotide sequence ID" value="XM_013467654.1"/>
</dbReference>
<dbReference type="AlphaFoldDB" id="A0A0F4YEU1"/>
<comment type="caution">
    <text evidence="1">The sequence shown here is derived from an EMBL/GenBank/DDBJ whole genome shotgun (WGS) entry which is preliminary data.</text>
</comment>
<evidence type="ECO:0000313" key="1">
    <source>
        <dbReference type="EMBL" id="KKA16496.1"/>
    </source>
</evidence>
<accession>A0A0F4YEU1</accession>
<organism evidence="1 2">
    <name type="scientific">Rasamsonia emersonii (strain ATCC 16479 / CBS 393.64 / IMI 116815)</name>
    <dbReference type="NCBI Taxonomy" id="1408163"/>
    <lineage>
        <taxon>Eukaryota</taxon>
        <taxon>Fungi</taxon>
        <taxon>Dikarya</taxon>
        <taxon>Ascomycota</taxon>
        <taxon>Pezizomycotina</taxon>
        <taxon>Eurotiomycetes</taxon>
        <taxon>Eurotiomycetidae</taxon>
        <taxon>Eurotiales</taxon>
        <taxon>Trichocomaceae</taxon>
        <taxon>Rasamsonia</taxon>
    </lineage>
</organism>
<name>A0A0F4YEU1_RASE3</name>
<feature type="non-terminal residue" evidence="1">
    <location>
        <position position="1"/>
    </location>
</feature>
<keyword evidence="2" id="KW-1185">Reference proteome</keyword>
<protein>
    <submittedName>
        <fullName evidence="1">Uncharacterized protein</fullName>
    </submittedName>
</protein>
<reference evidence="1 2" key="1">
    <citation type="submission" date="2015-04" db="EMBL/GenBank/DDBJ databases">
        <authorList>
            <person name="Heijne W.H."/>
            <person name="Fedorova N.D."/>
            <person name="Nierman W.C."/>
            <person name="Vollebregt A.W."/>
            <person name="Zhao Z."/>
            <person name="Wu L."/>
            <person name="Kumar M."/>
            <person name="Stam H."/>
            <person name="van den Berg M.A."/>
            <person name="Pel H.J."/>
        </authorList>
    </citation>
    <scope>NUCLEOTIDE SEQUENCE [LARGE SCALE GENOMIC DNA]</scope>
    <source>
        <strain evidence="1 2">CBS 393.64</strain>
    </source>
</reference>
<proteinExistence type="predicted"/>
<dbReference type="GeneID" id="25321817"/>
<dbReference type="Proteomes" id="UP000053958">
    <property type="component" value="Unassembled WGS sequence"/>
</dbReference>
<gene>
    <name evidence="1" type="ORF">T310_9900</name>
</gene>
<evidence type="ECO:0000313" key="2">
    <source>
        <dbReference type="Proteomes" id="UP000053958"/>
    </source>
</evidence>